<dbReference type="AlphaFoldDB" id="A0A077K211"/>
<accession>A0A077K211</accession>
<reference evidence="1" key="1">
    <citation type="submission" date="2013-09" db="EMBL/GenBank/DDBJ databases">
        <title>Analysis of type B2 neurotoxin-encoding plasmid in Clostridium botulinum.</title>
        <authorList>
            <person name="Hosomi K."/>
            <person name="Sakaguchi Y."/>
            <person name="Gotoh K."/>
            <person name="Nakamura K."/>
            <person name="Kohda T."/>
            <person name="Mukamoto M."/>
            <person name="Iida T."/>
            <person name="Kozaki S."/>
        </authorList>
    </citation>
    <scope>NUCLEOTIDE SEQUENCE</scope>
    <source>
        <strain evidence="1">111</strain>
        <plasmid evidence="1">pCB111</plasmid>
    </source>
</reference>
<organism evidence="1">
    <name type="scientific">Clostridium botulinum</name>
    <dbReference type="NCBI Taxonomy" id="1491"/>
    <lineage>
        <taxon>Bacteria</taxon>
        <taxon>Bacillati</taxon>
        <taxon>Bacillota</taxon>
        <taxon>Clostridia</taxon>
        <taxon>Eubacteriales</taxon>
        <taxon>Clostridiaceae</taxon>
        <taxon>Clostridium</taxon>
    </lineage>
</organism>
<dbReference type="EMBL" id="AB855771">
    <property type="protein sequence ID" value="BAP25528.1"/>
    <property type="molecule type" value="Genomic_DNA"/>
</dbReference>
<sequence length="119" mass="14339">MKLRNGKVWGIYNENYCEEMLAVVKKHCSVDVINDRKEYIIAEIDRIYYCINDNGGEFNINTLNKEEYYDIPYSTNLIKNPDPIDVGLWLVNIFKNKKIDFSHRYSKEELERLRKYYNI</sequence>
<geneLocation type="plasmid" evidence="1">
    <name>pCB111</name>
</geneLocation>
<evidence type="ECO:0000313" key="1">
    <source>
        <dbReference type="EMBL" id="BAP25528.1"/>
    </source>
</evidence>
<proteinExistence type="predicted"/>
<dbReference type="RefSeq" id="WP_032072284.1">
    <property type="nucleotide sequence ID" value="NC_025146.1"/>
</dbReference>
<protein>
    <submittedName>
        <fullName evidence="1">Uncharacterized protein</fullName>
    </submittedName>
</protein>
<name>A0A077K211_CLOBO</name>
<keyword evidence="1" id="KW-0614">Plasmid</keyword>